<feature type="region of interest" description="Disordered" evidence="1">
    <location>
        <begin position="217"/>
        <end position="264"/>
    </location>
</feature>
<evidence type="ECO:0000256" key="1">
    <source>
        <dbReference type="SAM" id="MobiDB-lite"/>
    </source>
</evidence>
<protein>
    <submittedName>
        <fullName evidence="3">C2H2-type zinc-finger transcription factor orf8</fullName>
    </submittedName>
</protein>
<dbReference type="EMBL" id="JAVFKD010000004">
    <property type="protein sequence ID" value="KAK5995999.1"/>
    <property type="molecule type" value="Genomic_DNA"/>
</dbReference>
<feature type="compositionally biased region" description="Acidic residues" evidence="1">
    <location>
        <begin position="223"/>
        <end position="235"/>
    </location>
</feature>
<evidence type="ECO:0000313" key="4">
    <source>
        <dbReference type="Proteomes" id="UP001338125"/>
    </source>
</evidence>
<dbReference type="Proteomes" id="UP001338125">
    <property type="component" value="Unassembled WGS sequence"/>
</dbReference>
<keyword evidence="3" id="KW-0479">Metal-binding</keyword>
<dbReference type="Pfam" id="PF25438">
    <property type="entry name" value="DUF7896"/>
    <property type="match status" value="1"/>
</dbReference>
<reference evidence="3 4" key="1">
    <citation type="submission" date="2024-01" db="EMBL/GenBank/DDBJ databases">
        <title>Complete genome of Cladobotryum mycophilum ATHUM6906.</title>
        <authorList>
            <person name="Christinaki A.C."/>
            <person name="Myridakis A.I."/>
            <person name="Kouvelis V.N."/>
        </authorList>
    </citation>
    <scope>NUCLEOTIDE SEQUENCE [LARGE SCALE GENOMIC DNA]</scope>
    <source>
        <strain evidence="3 4">ATHUM6906</strain>
    </source>
</reference>
<dbReference type="PANTHER" id="PTHR42031">
    <property type="entry name" value="KEY LIME PATHOGENICITY PROTEIN"/>
    <property type="match status" value="1"/>
</dbReference>
<dbReference type="SMART" id="SM00355">
    <property type="entry name" value="ZnF_C2H2"/>
    <property type="match status" value="4"/>
</dbReference>
<feature type="compositionally biased region" description="Low complexity" evidence="1">
    <location>
        <begin position="476"/>
        <end position="486"/>
    </location>
</feature>
<evidence type="ECO:0000313" key="3">
    <source>
        <dbReference type="EMBL" id="KAK5995999.1"/>
    </source>
</evidence>
<keyword evidence="3" id="KW-0862">Zinc</keyword>
<dbReference type="InterPro" id="IPR057218">
    <property type="entry name" value="DUF7896"/>
</dbReference>
<accession>A0ABR0SV42</accession>
<dbReference type="GO" id="GO:0008270">
    <property type="term" value="F:zinc ion binding"/>
    <property type="evidence" value="ECO:0007669"/>
    <property type="project" value="UniProtKB-KW"/>
</dbReference>
<dbReference type="InterPro" id="IPR013087">
    <property type="entry name" value="Znf_C2H2_type"/>
</dbReference>
<gene>
    <name evidence="3" type="ORF">PT974_04422</name>
</gene>
<keyword evidence="4" id="KW-1185">Reference proteome</keyword>
<feature type="domain" description="C2H2-type" evidence="2">
    <location>
        <begin position="622"/>
        <end position="648"/>
    </location>
</feature>
<feature type="domain" description="C2H2-type" evidence="2">
    <location>
        <begin position="676"/>
        <end position="701"/>
    </location>
</feature>
<keyword evidence="3" id="KW-0863">Zinc-finger</keyword>
<comment type="caution">
    <text evidence="3">The sequence shown here is derived from an EMBL/GenBank/DDBJ whole genome shotgun (WGS) entry which is preliminary data.</text>
</comment>
<feature type="compositionally biased region" description="Polar residues" evidence="1">
    <location>
        <begin position="443"/>
        <end position="462"/>
    </location>
</feature>
<feature type="domain" description="C2H2-type" evidence="2">
    <location>
        <begin position="509"/>
        <end position="532"/>
    </location>
</feature>
<proteinExistence type="predicted"/>
<name>A0ABR0SV42_9HYPO</name>
<feature type="domain" description="C2H2-type" evidence="2">
    <location>
        <begin position="541"/>
        <end position="562"/>
    </location>
</feature>
<dbReference type="PANTHER" id="PTHR42031:SF1">
    <property type="entry name" value="KEY LIME PATHOGENICITY PROTEIN"/>
    <property type="match status" value="1"/>
</dbReference>
<sequence>MSLVSRGQKSWPYAQGSAKDSVGRLRGTLYPRPFGGDILCWEAKGEVRRLFDSDIKKDIQDYLAENSDKLQESGSHLSIPVFMVGKRPNETKPTVLFVSDDKVARKEAFELIKNSGIMSKYPGFELGHSDFEKLMSLAGDAVSVFSAPPSGDVESRRLLVYPQAGSERPVRMATAGGTVWHREKYWFLTVDHFLDDSVPAAESAIRKQQADQISDCEITGLSDFDDDDDDSEADFIETTRRGSVTSTSDNEDSDQTGSETSSLEDVDMTWYPSESQPQSHQASGIPSQDECVAVGSTILRFKELDCALIEMDNTNVDALRETTIALYDLTQIEFSARNAEVKTTLANGSAVRGSLSDVMHTVRLPHSKEFIEVYAARFSQHLSSGDCGSWVRDANTGRLFGHVFAGNPTTGLAMIMPASYIFQHVQPWLNQLGTKLVDEKDQSIPSSPRESVTASEGSTNGEMDSGKSLFTGMATGSDAEGSSSASGGVGSDAQEGNSHVRVVQSRPRPRCWEHGCNGREFSTFGDLLQHQRENSRQVAKITCPSCGAEFASTTARNDHLLHDNCKQRQAETPFQSTGPKSMADPIDEVAGDDPAEEALEATKYRRLGGQRPRYLRPKHPRVHCDQCDDHPEGFRGDRELRRHLNAKHESTVKKFICRDPASVGIRSDLEPFLPLAKCHACAIGKQYGAVYNAAAHLRRTHFRAKLGFRPTRGGAVV</sequence>
<organism evidence="3 4">
    <name type="scientific">Cladobotryum mycophilum</name>
    <dbReference type="NCBI Taxonomy" id="491253"/>
    <lineage>
        <taxon>Eukaryota</taxon>
        <taxon>Fungi</taxon>
        <taxon>Dikarya</taxon>
        <taxon>Ascomycota</taxon>
        <taxon>Pezizomycotina</taxon>
        <taxon>Sordariomycetes</taxon>
        <taxon>Hypocreomycetidae</taxon>
        <taxon>Hypocreales</taxon>
        <taxon>Hypocreaceae</taxon>
        <taxon>Cladobotryum</taxon>
    </lineage>
</organism>
<evidence type="ECO:0000259" key="2">
    <source>
        <dbReference type="SMART" id="SM00355"/>
    </source>
</evidence>
<feature type="region of interest" description="Disordered" evidence="1">
    <location>
        <begin position="439"/>
        <end position="505"/>
    </location>
</feature>